<proteinExistence type="predicted"/>
<evidence type="ECO:0000313" key="4">
    <source>
        <dbReference type="Proteomes" id="UP001183817"/>
    </source>
</evidence>
<dbReference type="Proteomes" id="UP001183817">
    <property type="component" value="Unassembled WGS sequence"/>
</dbReference>
<feature type="region of interest" description="Disordered" evidence="1">
    <location>
        <begin position="1"/>
        <end position="22"/>
    </location>
</feature>
<dbReference type="EMBL" id="JAVDYI010000001">
    <property type="protein sequence ID" value="MDR7360444.1"/>
    <property type="molecule type" value="Genomic_DNA"/>
</dbReference>
<protein>
    <recommendedName>
        <fullName evidence="5">Phage holin family protein</fullName>
    </recommendedName>
</protein>
<dbReference type="InterPro" id="IPR009937">
    <property type="entry name" value="Phage_holin_3_6"/>
</dbReference>
<evidence type="ECO:0000313" key="3">
    <source>
        <dbReference type="EMBL" id="MDR7360444.1"/>
    </source>
</evidence>
<feature type="transmembrane region" description="Helical" evidence="2">
    <location>
        <begin position="67"/>
        <end position="89"/>
    </location>
</feature>
<evidence type="ECO:0000256" key="1">
    <source>
        <dbReference type="SAM" id="MobiDB-lite"/>
    </source>
</evidence>
<keyword evidence="2" id="KW-1133">Transmembrane helix</keyword>
<keyword evidence="2" id="KW-0812">Transmembrane</keyword>
<keyword evidence="2" id="KW-0472">Membrane</keyword>
<keyword evidence="4" id="KW-1185">Reference proteome</keyword>
<sequence length="151" mass="16539">MSRKPADVQPEGTLDSPRTHGSDRKQLHALEDRFKGFTEKFDVIVHQQIGLVKGEIRILYRTVRKGVRLYAGALLAGQFAFLFLALAALAGLATWIGWGYAGLLLAAFWVIIAAVLIGMGRNGFEAFDGLPDGNATHRERPPKTSSRHTAP</sequence>
<name>A0ABU2BP70_9MICC</name>
<feature type="region of interest" description="Disordered" evidence="1">
    <location>
        <begin position="132"/>
        <end position="151"/>
    </location>
</feature>
<dbReference type="RefSeq" id="WP_310293311.1">
    <property type="nucleotide sequence ID" value="NZ_BAAAWO010000001.1"/>
</dbReference>
<evidence type="ECO:0008006" key="5">
    <source>
        <dbReference type="Google" id="ProtNLM"/>
    </source>
</evidence>
<organism evidence="3 4">
    <name type="scientific">Paeniglutamicibacter sulfureus</name>
    <dbReference type="NCBI Taxonomy" id="43666"/>
    <lineage>
        <taxon>Bacteria</taxon>
        <taxon>Bacillati</taxon>
        <taxon>Actinomycetota</taxon>
        <taxon>Actinomycetes</taxon>
        <taxon>Micrococcales</taxon>
        <taxon>Micrococcaceae</taxon>
        <taxon>Paeniglutamicibacter</taxon>
    </lineage>
</organism>
<gene>
    <name evidence="3" type="ORF">J2S64_004135</name>
</gene>
<reference evidence="3 4" key="1">
    <citation type="submission" date="2023-07" db="EMBL/GenBank/DDBJ databases">
        <title>Sequencing the genomes of 1000 actinobacteria strains.</title>
        <authorList>
            <person name="Klenk H.-P."/>
        </authorList>
    </citation>
    <scope>NUCLEOTIDE SEQUENCE [LARGE SCALE GENOMIC DNA]</scope>
    <source>
        <strain evidence="3 4">DSM 20167</strain>
    </source>
</reference>
<feature type="transmembrane region" description="Helical" evidence="2">
    <location>
        <begin position="95"/>
        <end position="117"/>
    </location>
</feature>
<accession>A0ABU2BP70</accession>
<comment type="caution">
    <text evidence="3">The sequence shown here is derived from an EMBL/GenBank/DDBJ whole genome shotgun (WGS) entry which is preliminary data.</text>
</comment>
<evidence type="ECO:0000256" key="2">
    <source>
        <dbReference type="SAM" id="Phobius"/>
    </source>
</evidence>
<dbReference type="Pfam" id="PF07332">
    <property type="entry name" value="Phage_holin_3_6"/>
    <property type="match status" value="1"/>
</dbReference>